<evidence type="ECO:0000313" key="1">
    <source>
        <dbReference type="EMBL" id="OCA82086.1"/>
    </source>
</evidence>
<evidence type="ECO:0000313" key="2">
    <source>
        <dbReference type="Proteomes" id="UP000092578"/>
    </source>
</evidence>
<dbReference type="AlphaFoldDB" id="A0A1B9AE13"/>
<sequence length="90" mass="10297">MSILIESQIKSLQTERSHLLVKDGEGRMGSHVAGCDPVEEDMQHRRYILDLAQEELKEENKKARKSSWPFTTLICFDTNSINSLAVYNKS</sequence>
<proteinExistence type="predicted"/>
<keyword evidence="2" id="KW-1185">Reference proteome</keyword>
<name>A0A1B9AE13_9BACI</name>
<accession>A0A1B9AE13</accession>
<protein>
    <submittedName>
        <fullName evidence="1">Uncharacterized protein</fullName>
    </submittedName>
</protein>
<organism evidence="1 2">
    <name type="scientific">Pseudobacillus wudalianchiensis</name>
    <dbReference type="NCBI Taxonomy" id="1743143"/>
    <lineage>
        <taxon>Bacteria</taxon>
        <taxon>Bacillati</taxon>
        <taxon>Bacillota</taxon>
        <taxon>Bacilli</taxon>
        <taxon>Bacillales</taxon>
        <taxon>Bacillaceae</taxon>
        <taxon>Pseudobacillus</taxon>
    </lineage>
</organism>
<gene>
    <name evidence="1" type="ORF">A8F95_15415</name>
</gene>
<dbReference type="RefSeq" id="WP_065411978.1">
    <property type="nucleotide sequence ID" value="NZ_MAYT01000030.1"/>
</dbReference>
<dbReference type="Proteomes" id="UP000092578">
    <property type="component" value="Unassembled WGS sequence"/>
</dbReference>
<dbReference type="EMBL" id="MAYT01000030">
    <property type="protein sequence ID" value="OCA82086.1"/>
    <property type="molecule type" value="Genomic_DNA"/>
</dbReference>
<comment type="caution">
    <text evidence="1">The sequence shown here is derived from an EMBL/GenBank/DDBJ whole genome shotgun (WGS) entry which is preliminary data.</text>
</comment>
<reference evidence="2" key="1">
    <citation type="submission" date="2016-05" db="EMBL/GenBank/DDBJ databases">
        <authorList>
            <person name="Liu B."/>
            <person name="Wang J."/>
            <person name="Zhu Y."/>
            <person name="Liu G."/>
            <person name="Chen Q."/>
            <person name="Chen Z."/>
            <person name="Lan J."/>
            <person name="Che J."/>
            <person name="Ge C."/>
            <person name="Shi H."/>
            <person name="Pan Z."/>
            <person name="Liu X."/>
        </authorList>
    </citation>
    <scope>NUCLEOTIDE SEQUENCE [LARGE SCALE GENOMIC DNA]</scope>
    <source>
        <strain evidence="2">FJAT-27215</strain>
    </source>
</reference>